<evidence type="ECO:0000256" key="1">
    <source>
        <dbReference type="SAM" id="MobiDB-lite"/>
    </source>
</evidence>
<comment type="caution">
    <text evidence="4">The sequence shown here is derived from an EMBL/GenBank/DDBJ whole genome shotgun (WGS) entry which is preliminary data.</text>
</comment>
<dbReference type="EMBL" id="JAOVZB010000003">
    <property type="protein sequence ID" value="MCV2402835.1"/>
    <property type="molecule type" value="Genomic_DNA"/>
</dbReference>
<evidence type="ECO:0000313" key="4">
    <source>
        <dbReference type="EMBL" id="MCV2402835.1"/>
    </source>
</evidence>
<dbReference type="InterPro" id="IPR007730">
    <property type="entry name" value="SPOR-like_dom"/>
</dbReference>
<dbReference type="PROSITE" id="PS51724">
    <property type="entry name" value="SPOR"/>
    <property type="match status" value="1"/>
</dbReference>
<keyword evidence="5" id="KW-1185">Reference proteome</keyword>
<evidence type="ECO:0000256" key="2">
    <source>
        <dbReference type="SAM" id="Phobius"/>
    </source>
</evidence>
<organism evidence="4 5">
    <name type="scientific">Marinomonas sargassi</name>
    <dbReference type="NCBI Taxonomy" id="2984494"/>
    <lineage>
        <taxon>Bacteria</taxon>
        <taxon>Pseudomonadati</taxon>
        <taxon>Pseudomonadota</taxon>
        <taxon>Gammaproteobacteria</taxon>
        <taxon>Oceanospirillales</taxon>
        <taxon>Oceanospirillaceae</taxon>
        <taxon>Marinomonas</taxon>
    </lineage>
</organism>
<dbReference type="Gene3D" id="3.30.70.1070">
    <property type="entry name" value="Sporulation related repeat"/>
    <property type="match status" value="1"/>
</dbReference>
<dbReference type="Proteomes" id="UP001209713">
    <property type="component" value="Unassembled WGS sequence"/>
</dbReference>
<name>A0ABT2YSH7_9GAMM</name>
<protein>
    <submittedName>
        <fullName evidence="4">SPOR domain-containing protein</fullName>
    </submittedName>
</protein>
<dbReference type="RefSeq" id="WP_263530215.1">
    <property type="nucleotide sequence ID" value="NZ_JAOVZB010000003.1"/>
</dbReference>
<dbReference type="InterPro" id="IPR052521">
    <property type="entry name" value="Cell_div_SPOR-domain"/>
</dbReference>
<dbReference type="PANTHER" id="PTHR38687:SF1">
    <property type="entry name" value="CELL DIVISION PROTEIN DEDD"/>
    <property type="match status" value="1"/>
</dbReference>
<evidence type="ECO:0000313" key="5">
    <source>
        <dbReference type="Proteomes" id="UP001209713"/>
    </source>
</evidence>
<proteinExistence type="predicted"/>
<dbReference type="InterPro" id="IPR036680">
    <property type="entry name" value="SPOR-like_sf"/>
</dbReference>
<dbReference type="Pfam" id="PF05036">
    <property type="entry name" value="SPOR"/>
    <property type="match status" value="1"/>
</dbReference>
<dbReference type="SUPFAM" id="SSF110997">
    <property type="entry name" value="Sporulation related repeat"/>
    <property type="match status" value="1"/>
</dbReference>
<feature type="transmembrane region" description="Helical" evidence="2">
    <location>
        <begin position="6"/>
        <end position="28"/>
    </location>
</feature>
<evidence type="ECO:0000259" key="3">
    <source>
        <dbReference type="PROSITE" id="PS51724"/>
    </source>
</evidence>
<accession>A0ABT2YSH7</accession>
<keyword evidence="2" id="KW-0812">Transmembrane</keyword>
<feature type="region of interest" description="Disordered" evidence="1">
    <location>
        <begin position="85"/>
        <end position="105"/>
    </location>
</feature>
<feature type="domain" description="SPOR" evidence="3">
    <location>
        <begin position="108"/>
        <end position="183"/>
    </location>
</feature>
<keyword evidence="2" id="KW-1133">Transmembrane helix</keyword>
<dbReference type="PANTHER" id="PTHR38687">
    <property type="entry name" value="CELL DIVISION PROTEIN DEDD-RELATED"/>
    <property type="match status" value="1"/>
</dbReference>
<keyword evidence="2" id="KW-0472">Membrane</keyword>
<gene>
    <name evidence="4" type="ORF">OFY17_08045</name>
</gene>
<reference evidence="4 5" key="1">
    <citation type="submission" date="2022-10" db="EMBL/GenBank/DDBJ databases">
        <title>Marinomonas transparenta sp. nov. and Marinomonas sargassi sp. nov., isolated from marine alga (Sargassum natans (L.) Gaillon).</title>
        <authorList>
            <person name="Wang Y."/>
        </authorList>
    </citation>
    <scope>NUCLEOTIDE SEQUENCE [LARGE SCALE GENOMIC DNA]</scope>
    <source>
        <strain evidence="4 5">C2222</strain>
    </source>
</reference>
<sequence>MIDKNITYRLIGASIIVLSAAILLPLILDGERPPELEVEVHVTEPPAFPVVEIQAVQPVESIPFEKEEAPSEQITLIPVAKVEKKSPPKSESTQAKLPEKTVSPSPVKQNVGRWVVQIATFKSKTNATNLVKKLKAEKYDAYSVTVNSLYKVYVGPEFDRSASEKSRDEIKEKFNLAGIVTKFSVN</sequence>